<accession>A0ABW2U1J9</accession>
<sequence length="125" mass="13841">MSAPWPASLGIFLHNHSFACTVARTATEARRLLDDTPFDFVLLDLGLPDGDGLDLLAESRQHEPGRGRHHPHRPRSCGRPHRRPGTRRRRLPGQALCLARAAGPHARHHAPTLRAGEAPGELRRI</sequence>
<proteinExistence type="predicted"/>
<dbReference type="EMBL" id="JBHTEK010000001">
    <property type="protein sequence ID" value="MFC7667215.1"/>
    <property type="molecule type" value="Genomic_DNA"/>
</dbReference>
<dbReference type="SUPFAM" id="SSF52172">
    <property type="entry name" value="CheY-like"/>
    <property type="match status" value="1"/>
</dbReference>
<organism evidence="2 3">
    <name type="scientific">Hymenobacter humi</name>
    <dbReference type="NCBI Taxonomy" id="1411620"/>
    <lineage>
        <taxon>Bacteria</taxon>
        <taxon>Pseudomonadati</taxon>
        <taxon>Bacteroidota</taxon>
        <taxon>Cytophagia</taxon>
        <taxon>Cytophagales</taxon>
        <taxon>Hymenobacteraceae</taxon>
        <taxon>Hymenobacter</taxon>
    </lineage>
</organism>
<name>A0ABW2U1J9_9BACT</name>
<feature type="region of interest" description="Disordered" evidence="1">
    <location>
        <begin position="58"/>
        <end position="125"/>
    </location>
</feature>
<protein>
    <recommendedName>
        <fullName evidence="4">Response regulator</fullName>
    </recommendedName>
</protein>
<evidence type="ECO:0008006" key="4">
    <source>
        <dbReference type="Google" id="ProtNLM"/>
    </source>
</evidence>
<feature type="compositionally biased region" description="Basic residues" evidence="1">
    <location>
        <begin position="67"/>
        <end position="91"/>
    </location>
</feature>
<evidence type="ECO:0000256" key="1">
    <source>
        <dbReference type="SAM" id="MobiDB-lite"/>
    </source>
</evidence>
<gene>
    <name evidence="2" type="ORF">ACFQT0_07130</name>
</gene>
<dbReference type="Gene3D" id="3.40.50.2300">
    <property type="match status" value="1"/>
</dbReference>
<dbReference type="InterPro" id="IPR011006">
    <property type="entry name" value="CheY-like_superfamily"/>
</dbReference>
<keyword evidence="3" id="KW-1185">Reference proteome</keyword>
<evidence type="ECO:0000313" key="3">
    <source>
        <dbReference type="Proteomes" id="UP001596513"/>
    </source>
</evidence>
<evidence type="ECO:0000313" key="2">
    <source>
        <dbReference type="EMBL" id="MFC7667215.1"/>
    </source>
</evidence>
<dbReference type="RefSeq" id="WP_380201564.1">
    <property type="nucleotide sequence ID" value="NZ_JBHTEK010000001.1"/>
</dbReference>
<dbReference type="Proteomes" id="UP001596513">
    <property type="component" value="Unassembled WGS sequence"/>
</dbReference>
<reference evidence="3" key="1">
    <citation type="journal article" date="2019" name="Int. J. Syst. Evol. Microbiol.">
        <title>The Global Catalogue of Microorganisms (GCM) 10K type strain sequencing project: providing services to taxonomists for standard genome sequencing and annotation.</title>
        <authorList>
            <consortium name="The Broad Institute Genomics Platform"/>
            <consortium name="The Broad Institute Genome Sequencing Center for Infectious Disease"/>
            <person name="Wu L."/>
            <person name="Ma J."/>
        </authorList>
    </citation>
    <scope>NUCLEOTIDE SEQUENCE [LARGE SCALE GENOMIC DNA]</scope>
    <source>
        <strain evidence="3">JCM 19635</strain>
    </source>
</reference>
<comment type="caution">
    <text evidence="2">The sequence shown here is derived from an EMBL/GenBank/DDBJ whole genome shotgun (WGS) entry which is preliminary data.</text>
</comment>